<accession>A0A0K6GDC7</accession>
<keyword evidence="2" id="KW-1185">Reference proteome</keyword>
<sequence>MATTTVADCTINVIPENDTSCTFCGETIADWIVCACHVSRGRGNKCPNVRVKRNMRAPAAVLLISVVDFREPAHHLMNTVVGTLKGGDVDVYLWQMTVVEAMENNVEYYLWLTSLPPHVVLHVFLVTETVFNGGWVTSTDRSLWWLPEVELLDLVFNRDPEWSACYERLRHIYLYIVSCGGNFIPSHREPSIPHQISNWLSKTQVFDHILAFLNPRLIINEVQGFFTMLLTELNVHHTKFSEALVQAYCRDEAVQAHTDLLWFTGGHPPMILRDSSGSKVAGMSPPNLCRAGCPAGGASRVKIGKGKELIWKTQCCRVKYRLDLPEHTVLPVEQQIGARSYILVEWPGVLGYTLTKVE</sequence>
<organism evidence="1 2">
    <name type="scientific">Rhizoctonia solani</name>
    <dbReference type="NCBI Taxonomy" id="456999"/>
    <lineage>
        <taxon>Eukaryota</taxon>
        <taxon>Fungi</taxon>
        <taxon>Dikarya</taxon>
        <taxon>Basidiomycota</taxon>
        <taxon>Agaricomycotina</taxon>
        <taxon>Agaricomycetes</taxon>
        <taxon>Cantharellales</taxon>
        <taxon>Ceratobasidiaceae</taxon>
        <taxon>Rhizoctonia</taxon>
    </lineage>
</organism>
<dbReference type="EMBL" id="CYGV01001694">
    <property type="protein sequence ID" value="CUA76466.1"/>
    <property type="molecule type" value="Genomic_DNA"/>
</dbReference>
<protein>
    <submittedName>
        <fullName evidence="1">Uncharacterized protein</fullName>
    </submittedName>
</protein>
<proteinExistence type="predicted"/>
<reference evidence="1 2" key="1">
    <citation type="submission" date="2015-07" db="EMBL/GenBank/DDBJ databases">
        <authorList>
            <person name="Noorani M."/>
        </authorList>
    </citation>
    <scope>NUCLEOTIDE SEQUENCE [LARGE SCALE GENOMIC DNA]</scope>
    <source>
        <strain evidence="1">BBA 69670</strain>
    </source>
</reference>
<dbReference type="Proteomes" id="UP000044841">
    <property type="component" value="Unassembled WGS sequence"/>
</dbReference>
<name>A0A0K6GDC7_9AGAM</name>
<evidence type="ECO:0000313" key="2">
    <source>
        <dbReference type="Proteomes" id="UP000044841"/>
    </source>
</evidence>
<gene>
    <name evidence="1" type="ORF">RSOLAG22IIIB_12311</name>
</gene>
<evidence type="ECO:0000313" key="1">
    <source>
        <dbReference type="EMBL" id="CUA76466.1"/>
    </source>
</evidence>
<dbReference type="AlphaFoldDB" id="A0A0K6GDC7"/>